<dbReference type="InterPro" id="IPR002004">
    <property type="entry name" value="PABP_HYD_C"/>
</dbReference>
<dbReference type="SMART" id="SM00517">
    <property type="entry name" value="PolyA"/>
    <property type="match status" value="1"/>
</dbReference>
<dbReference type="PROSITE" id="PS51309">
    <property type="entry name" value="PABC"/>
    <property type="match status" value="1"/>
</dbReference>
<feature type="domain" description="PABC" evidence="2">
    <location>
        <begin position="23"/>
        <end position="100"/>
    </location>
</feature>
<sequence length="197" mass="22320">MLSIPYDMGGRPLRDAAAGQPILIPSSASTHASVASDQQRAMLGESLYPLLDQLENEMAVKLIGTFLEVNQTEVLYLFESLEPSIRLTFRITAAGSRFPVISPPLRLPFLDLSVKILQASFIVASVSLLRNRGKRKRKDSSIRILNQILVCSFLNNLTSYNCPKTVYTLQNLILCRNVMIRIFFFLYFVILFYFCIF</sequence>
<evidence type="ECO:0000313" key="3">
    <source>
        <dbReference type="EMBL" id="WKA03934.1"/>
    </source>
</evidence>
<accession>A0ABY9D8Q4</accession>
<dbReference type="EMBL" id="CP126661">
    <property type="protein sequence ID" value="WKA03934.1"/>
    <property type="molecule type" value="Genomic_DNA"/>
</dbReference>
<dbReference type="SUPFAM" id="SSF63570">
    <property type="entry name" value="PABC (PABP) domain"/>
    <property type="match status" value="1"/>
</dbReference>
<evidence type="ECO:0000313" key="4">
    <source>
        <dbReference type="Proteomes" id="UP001227230"/>
    </source>
</evidence>
<protein>
    <recommendedName>
        <fullName evidence="2">PABC domain-containing protein</fullName>
    </recommendedName>
</protein>
<keyword evidence="4" id="KW-1185">Reference proteome</keyword>
<name>A0ABY9D8Q4_VITVI</name>
<feature type="transmembrane region" description="Helical" evidence="1">
    <location>
        <begin position="112"/>
        <end position="129"/>
    </location>
</feature>
<keyword evidence="1" id="KW-0812">Transmembrane</keyword>
<evidence type="ECO:0000256" key="1">
    <source>
        <dbReference type="SAM" id="Phobius"/>
    </source>
</evidence>
<keyword evidence="1" id="KW-1133">Transmembrane helix</keyword>
<keyword evidence="1" id="KW-0472">Membrane</keyword>
<dbReference type="Gene3D" id="1.10.1900.10">
    <property type="entry name" value="c-terminal domain of poly(a) binding protein"/>
    <property type="match status" value="1"/>
</dbReference>
<reference evidence="3 4" key="1">
    <citation type="journal article" date="2023" name="Hortic Res">
        <title>The complete reference genome for grapevine (Vitis vinifera L.) genetics and breeding.</title>
        <authorList>
            <person name="Shi X."/>
            <person name="Cao S."/>
            <person name="Wang X."/>
            <person name="Huang S."/>
            <person name="Wang Y."/>
            <person name="Liu Z."/>
            <person name="Liu W."/>
            <person name="Leng X."/>
            <person name="Peng Y."/>
            <person name="Wang N."/>
            <person name="Wang Y."/>
            <person name="Ma Z."/>
            <person name="Xu X."/>
            <person name="Zhang F."/>
            <person name="Xue H."/>
            <person name="Zhong H."/>
            <person name="Wang Y."/>
            <person name="Zhang K."/>
            <person name="Velt A."/>
            <person name="Avia K."/>
            <person name="Holtgrawe D."/>
            <person name="Grimplet J."/>
            <person name="Matus J.T."/>
            <person name="Ware D."/>
            <person name="Wu X."/>
            <person name="Wang H."/>
            <person name="Liu C."/>
            <person name="Fang Y."/>
            <person name="Rustenholz C."/>
            <person name="Cheng Z."/>
            <person name="Xiao H."/>
            <person name="Zhou Y."/>
        </authorList>
    </citation>
    <scope>NUCLEOTIDE SEQUENCE [LARGE SCALE GENOMIC DNA]</scope>
    <source>
        <strain evidence="4">cv. Pinot noir / PN40024</strain>
        <tissue evidence="3">Leaf</tissue>
    </source>
</reference>
<feature type="transmembrane region" description="Helical" evidence="1">
    <location>
        <begin position="178"/>
        <end position="196"/>
    </location>
</feature>
<gene>
    <name evidence="3" type="ORF">VitviT2T_022009</name>
</gene>
<dbReference type="Pfam" id="PF00658">
    <property type="entry name" value="MLLE"/>
    <property type="match status" value="1"/>
</dbReference>
<dbReference type="Proteomes" id="UP001227230">
    <property type="component" value="Chromosome 14"/>
</dbReference>
<organism evidence="3 4">
    <name type="scientific">Vitis vinifera</name>
    <name type="common">Grape</name>
    <dbReference type="NCBI Taxonomy" id="29760"/>
    <lineage>
        <taxon>Eukaryota</taxon>
        <taxon>Viridiplantae</taxon>
        <taxon>Streptophyta</taxon>
        <taxon>Embryophyta</taxon>
        <taxon>Tracheophyta</taxon>
        <taxon>Spermatophyta</taxon>
        <taxon>Magnoliopsida</taxon>
        <taxon>eudicotyledons</taxon>
        <taxon>Gunneridae</taxon>
        <taxon>Pentapetalae</taxon>
        <taxon>rosids</taxon>
        <taxon>Vitales</taxon>
        <taxon>Vitaceae</taxon>
        <taxon>Viteae</taxon>
        <taxon>Vitis</taxon>
    </lineage>
</organism>
<dbReference type="InterPro" id="IPR036053">
    <property type="entry name" value="PABP-dom"/>
</dbReference>
<evidence type="ECO:0000259" key="2">
    <source>
        <dbReference type="PROSITE" id="PS51309"/>
    </source>
</evidence>
<proteinExistence type="predicted"/>